<sequence length="88" mass="10170">MLLDILPRGSGAQHVGMLMRNANLLRLYTLGTYSMAFSTLSWDVKMVHTHFMDPEMVLYSFNGLWSEPQVLTWMADLMIFYLIVVLLI</sequence>
<reference evidence="1 2" key="1">
    <citation type="journal article" date="2022" name="Plant J.">
        <title>Chromosome-level genome of Camellia lanceoleosa provides a valuable resource for understanding genome evolution and self-incompatibility.</title>
        <authorList>
            <person name="Gong W."/>
            <person name="Xiao S."/>
            <person name="Wang L."/>
            <person name="Liao Z."/>
            <person name="Chang Y."/>
            <person name="Mo W."/>
            <person name="Hu G."/>
            <person name="Li W."/>
            <person name="Zhao G."/>
            <person name="Zhu H."/>
            <person name="Hu X."/>
            <person name="Ji K."/>
            <person name="Xiang X."/>
            <person name="Song Q."/>
            <person name="Yuan D."/>
            <person name="Jin S."/>
            <person name="Zhang L."/>
        </authorList>
    </citation>
    <scope>NUCLEOTIDE SEQUENCE [LARGE SCALE GENOMIC DNA]</scope>
    <source>
        <strain evidence="1">SQ_2022a</strain>
    </source>
</reference>
<evidence type="ECO:0000313" key="2">
    <source>
        <dbReference type="Proteomes" id="UP001060215"/>
    </source>
</evidence>
<dbReference type="Proteomes" id="UP001060215">
    <property type="component" value="Chromosome 2"/>
</dbReference>
<comment type="caution">
    <text evidence="1">The sequence shown here is derived from an EMBL/GenBank/DDBJ whole genome shotgun (WGS) entry which is preliminary data.</text>
</comment>
<protein>
    <submittedName>
        <fullName evidence="1">Uncharacterized protein</fullName>
    </submittedName>
</protein>
<name>A0ACC0I715_9ERIC</name>
<accession>A0ACC0I715</accession>
<organism evidence="1 2">
    <name type="scientific">Camellia lanceoleosa</name>
    <dbReference type="NCBI Taxonomy" id="1840588"/>
    <lineage>
        <taxon>Eukaryota</taxon>
        <taxon>Viridiplantae</taxon>
        <taxon>Streptophyta</taxon>
        <taxon>Embryophyta</taxon>
        <taxon>Tracheophyta</taxon>
        <taxon>Spermatophyta</taxon>
        <taxon>Magnoliopsida</taxon>
        <taxon>eudicotyledons</taxon>
        <taxon>Gunneridae</taxon>
        <taxon>Pentapetalae</taxon>
        <taxon>asterids</taxon>
        <taxon>Ericales</taxon>
        <taxon>Theaceae</taxon>
        <taxon>Camellia</taxon>
    </lineage>
</organism>
<evidence type="ECO:0000313" key="1">
    <source>
        <dbReference type="EMBL" id="KAI8020592.1"/>
    </source>
</evidence>
<keyword evidence="2" id="KW-1185">Reference proteome</keyword>
<dbReference type="EMBL" id="CM045759">
    <property type="protein sequence ID" value="KAI8020592.1"/>
    <property type="molecule type" value="Genomic_DNA"/>
</dbReference>
<proteinExistence type="predicted"/>
<gene>
    <name evidence="1" type="ORF">LOK49_LG04G01405</name>
</gene>